<comment type="caution">
    <text evidence="10">The sequence shown here is derived from an EMBL/GenBank/DDBJ whole genome shotgun (WGS) entry which is preliminary data.</text>
</comment>
<dbReference type="Gene3D" id="2.40.70.10">
    <property type="entry name" value="Acid Proteases"/>
    <property type="match status" value="1"/>
</dbReference>
<feature type="compositionally biased region" description="Low complexity" evidence="8">
    <location>
        <begin position="1236"/>
        <end position="1248"/>
    </location>
</feature>
<organism evidence="10 11">
    <name type="scientific">Cylicocyclus nassatus</name>
    <name type="common">Nematode worm</name>
    <dbReference type="NCBI Taxonomy" id="53992"/>
    <lineage>
        <taxon>Eukaryota</taxon>
        <taxon>Metazoa</taxon>
        <taxon>Ecdysozoa</taxon>
        <taxon>Nematoda</taxon>
        <taxon>Chromadorea</taxon>
        <taxon>Rhabditida</taxon>
        <taxon>Rhabditina</taxon>
        <taxon>Rhabditomorpha</taxon>
        <taxon>Strongyloidea</taxon>
        <taxon>Strongylidae</taxon>
        <taxon>Cylicocyclus</taxon>
    </lineage>
</organism>
<dbReference type="Pfam" id="PF13975">
    <property type="entry name" value="gag-asp_proteas"/>
    <property type="match status" value="1"/>
</dbReference>
<dbReference type="FunFam" id="3.30.70.270:FF:000020">
    <property type="entry name" value="Transposon Tf2-6 polyprotein-like Protein"/>
    <property type="match status" value="1"/>
</dbReference>
<dbReference type="InterPro" id="IPR043128">
    <property type="entry name" value="Rev_trsase/Diguanyl_cyclase"/>
</dbReference>
<dbReference type="SUPFAM" id="SSF56672">
    <property type="entry name" value="DNA/RNA polymerases"/>
    <property type="match status" value="1"/>
</dbReference>
<evidence type="ECO:0000256" key="8">
    <source>
        <dbReference type="SAM" id="MobiDB-lite"/>
    </source>
</evidence>
<dbReference type="Gene3D" id="3.10.20.370">
    <property type="match status" value="1"/>
</dbReference>
<dbReference type="PROSITE" id="PS00141">
    <property type="entry name" value="ASP_PROTEASE"/>
    <property type="match status" value="1"/>
</dbReference>
<evidence type="ECO:0000256" key="2">
    <source>
        <dbReference type="ARBA" id="ARBA00022679"/>
    </source>
</evidence>
<feature type="region of interest" description="Disordered" evidence="8">
    <location>
        <begin position="1236"/>
        <end position="1264"/>
    </location>
</feature>
<dbReference type="FunFam" id="3.10.20.370:FF:000001">
    <property type="entry name" value="Retrovirus-related Pol polyprotein from transposon 17.6-like protein"/>
    <property type="match status" value="1"/>
</dbReference>
<proteinExistence type="predicted"/>
<dbReference type="GO" id="GO:0003964">
    <property type="term" value="F:RNA-directed DNA polymerase activity"/>
    <property type="evidence" value="ECO:0007669"/>
    <property type="project" value="UniProtKB-KW"/>
</dbReference>
<evidence type="ECO:0000256" key="7">
    <source>
        <dbReference type="ARBA" id="ARBA00022918"/>
    </source>
</evidence>
<feature type="compositionally biased region" description="Polar residues" evidence="8">
    <location>
        <begin position="1249"/>
        <end position="1264"/>
    </location>
</feature>
<feature type="region of interest" description="Disordered" evidence="8">
    <location>
        <begin position="354"/>
        <end position="383"/>
    </location>
</feature>
<keyword evidence="2" id="KW-0808">Transferase</keyword>
<reference evidence="10" key="1">
    <citation type="submission" date="2023-07" db="EMBL/GenBank/DDBJ databases">
        <authorList>
            <consortium name="CYATHOMIX"/>
        </authorList>
    </citation>
    <scope>NUCLEOTIDE SEQUENCE</scope>
    <source>
        <strain evidence="10">N/A</strain>
    </source>
</reference>
<dbReference type="InterPro" id="IPR041373">
    <property type="entry name" value="RT_RNaseH"/>
</dbReference>
<evidence type="ECO:0000259" key="9">
    <source>
        <dbReference type="Pfam" id="PF17917"/>
    </source>
</evidence>
<keyword evidence="7" id="KW-0695">RNA-directed DNA polymerase</keyword>
<evidence type="ECO:0000256" key="4">
    <source>
        <dbReference type="ARBA" id="ARBA00022722"/>
    </source>
</evidence>
<keyword evidence="11" id="KW-1185">Reference proteome</keyword>
<feature type="region of interest" description="Disordered" evidence="8">
    <location>
        <begin position="276"/>
        <end position="301"/>
    </location>
</feature>
<sequence>MKFILIPEHELAFEFSDNHMLRAQLLQHCTITNSYLTTSNHIISFPNIPSNTMVQDFILESSYNFKRKREVKYLTDTENRQSRYELVPPQTLPIAERIFGSTDFQKLPPFETQPITDILLLREIKLWNITNADFLRRSRMYEIENIRINTLRTIRYAEYRYRQIAWLRSIETKRPLNYAERSLLQDLEQGITDVFDKYLSDEFGILKLDINSDPANLKGKPSPYFQAKDLEKENVTNQIEADPFASIERERLKSTTPRPSTIAISTAKTITKFPTTTTTTSKTTTSTTTKTAPTTSTLSPITRSPVIIPPVHVIPETKSLNPIGFYTTTTTKPTTTTMRVTTTIAATTVTAMPSTTKTSTTKSTTTAKPTTTSSTAPPTTPVLSYEKLIPLPPSESVLLPLHKQSKRTNHVSSPNSDDNRLDPANIRREFNSICVRQYLNNQKLHELSHADPTWAARTLLGTSDVVATLTDNELLVSRCRKVEPTEVHSNHQVNQTCYELLPVLVEEQLWFAIPGTGDLVQSATETPCPYITNLNGQIQPMLPPNMLLSDNAQPFIFNSPPIYHHIMKSYAPTVRFQIDALQQEYLTLQNRLQKRGIIDDALLQIKNVKNSIGDSLTSIYDKTTSKLTNGIESIRWSLISLLLWITIPALVGIILVATCICCVKLYFIRKASSTAASAMFELASNFTPKRRIRNRPEVNALFTELPSREPLFVPRIYAIPFATNHVQNPLPYVRISLNHLSTPALIDSGATISYMKQSTLYALGPNITIENNNVKAQAANGSPIELLGSVNVNVNIGTHSVPHRFLVSHDHQCPAPVLLGTDFIKKLNQQGLKITIDLHNNLLTIGSDSHNVIQINAINFLEVKPQDVRLLHTTILPKRSSSIVPAFIDNYSPNNPFDFIIEDNQREIDLLKEGIRPNPEKTRAIDDYPTPRNPTDIKAFLGMCSFFRRFVHKFAAIASPLTALTKKDAPFIWTAECEDAMRRLKEALTTAPILVAPKLGLPFVIETDSSGKAVAGVLKQEQDEHLKVIAYASRTLNVHESRYPAIELEALGVVFAVQKFRPYIDGAKCTVITDHAPLKALLHRKDLTGRLAKYQIILQEFDITITYRPGKANVVCDTLSRHPPQVNATQTGTNTESTIDLSSPDIIDRIKEEQNKTPWIASYKQAIENDEPNPYVRDYIILNEDSDIKKALIKQVHESRFGTAHLDVTSPNNNLSPDILLVVPAESDVNSIVSHSVSSPSQVNDSNNATNLSQGTNSPYVNDSDNTTILPEITTSQVNNPSITANPPEGITPSTITIHVPTQASQNFLRRRVLLTTPKPPRKLRTIAPPQPRNWEKPLGAIPSLLKLCLSPRPEPHEPQYYYRLKHEYRGPTHRRCFNPIPAPLCLLCSQSTHLTRYCQSPMPFHKRARILLQRYRLCPRCLESHPLKECTENPVCFRCNATGHVTAICQDAPVTFF</sequence>
<keyword evidence="3" id="KW-0548">Nucleotidyltransferase</keyword>
<dbReference type="InterPro" id="IPR001969">
    <property type="entry name" value="Aspartic_peptidase_AS"/>
</dbReference>
<evidence type="ECO:0000256" key="3">
    <source>
        <dbReference type="ARBA" id="ARBA00022695"/>
    </source>
</evidence>
<evidence type="ECO:0000313" key="10">
    <source>
        <dbReference type="EMBL" id="CAJ0595132.1"/>
    </source>
</evidence>
<feature type="region of interest" description="Disordered" evidence="8">
    <location>
        <begin position="404"/>
        <end position="423"/>
    </location>
</feature>
<dbReference type="PANTHER" id="PTHR37984:SF5">
    <property type="entry name" value="PROTEIN NYNRIN-LIKE"/>
    <property type="match status" value="1"/>
</dbReference>
<dbReference type="InterPro" id="IPR021109">
    <property type="entry name" value="Peptidase_aspartic_dom_sf"/>
</dbReference>
<name>A0AA36M2N9_CYLNA</name>
<dbReference type="EC" id="2.7.7.49" evidence="1"/>
<dbReference type="PANTHER" id="PTHR37984">
    <property type="entry name" value="PROTEIN CBG26694"/>
    <property type="match status" value="1"/>
</dbReference>
<keyword evidence="4" id="KW-0540">Nuclease</keyword>
<dbReference type="CDD" id="cd00303">
    <property type="entry name" value="retropepsin_like"/>
    <property type="match status" value="1"/>
</dbReference>
<dbReference type="InterPro" id="IPR050951">
    <property type="entry name" value="Retrovirus_Pol_polyprotein"/>
</dbReference>
<dbReference type="GO" id="GO:0004519">
    <property type="term" value="F:endonuclease activity"/>
    <property type="evidence" value="ECO:0007669"/>
    <property type="project" value="UniProtKB-KW"/>
</dbReference>
<evidence type="ECO:0000256" key="6">
    <source>
        <dbReference type="ARBA" id="ARBA00022801"/>
    </source>
</evidence>
<gene>
    <name evidence="10" type="ORF">CYNAS_LOCUS7115</name>
</gene>
<feature type="compositionally biased region" description="Low complexity" evidence="8">
    <location>
        <begin position="354"/>
        <end position="377"/>
    </location>
</feature>
<dbReference type="InterPro" id="IPR043502">
    <property type="entry name" value="DNA/RNA_pol_sf"/>
</dbReference>
<keyword evidence="5" id="KW-0255">Endonuclease</keyword>
<evidence type="ECO:0000256" key="1">
    <source>
        <dbReference type="ARBA" id="ARBA00012493"/>
    </source>
</evidence>
<dbReference type="Pfam" id="PF17917">
    <property type="entry name" value="RT_RNaseH"/>
    <property type="match status" value="1"/>
</dbReference>
<dbReference type="EMBL" id="CATQJL010000112">
    <property type="protein sequence ID" value="CAJ0595132.1"/>
    <property type="molecule type" value="Genomic_DNA"/>
</dbReference>
<protein>
    <recommendedName>
        <fullName evidence="1">RNA-directed DNA polymerase</fullName>
        <ecNumber evidence="1">2.7.7.49</ecNumber>
    </recommendedName>
</protein>
<dbReference type="SUPFAM" id="SSF50630">
    <property type="entry name" value="Acid proteases"/>
    <property type="match status" value="1"/>
</dbReference>
<dbReference type="CDD" id="cd09274">
    <property type="entry name" value="RNase_HI_RT_Ty3"/>
    <property type="match status" value="1"/>
</dbReference>
<feature type="compositionally biased region" description="Low complexity" evidence="8">
    <location>
        <begin position="276"/>
        <end position="297"/>
    </location>
</feature>
<keyword evidence="6" id="KW-0378">Hydrolase</keyword>
<dbReference type="GO" id="GO:0006508">
    <property type="term" value="P:proteolysis"/>
    <property type="evidence" value="ECO:0007669"/>
    <property type="project" value="InterPro"/>
</dbReference>
<dbReference type="Gene3D" id="3.30.70.270">
    <property type="match status" value="1"/>
</dbReference>
<dbReference type="GO" id="GO:0004190">
    <property type="term" value="F:aspartic-type endopeptidase activity"/>
    <property type="evidence" value="ECO:0007669"/>
    <property type="project" value="InterPro"/>
</dbReference>
<feature type="domain" description="Reverse transcriptase RNase H-like" evidence="9">
    <location>
        <begin position="1001"/>
        <end position="1101"/>
    </location>
</feature>
<dbReference type="Proteomes" id="UP001176961">
    <property type="component" value="Unassembled WGS sequence"/>
</dbReference>
<evidence type="ECO:0000256" key="5">
    <source>
        <dbReference type="ARBA" id="ARBA00022759"/>
    </source>
</evidence>
<accession>A0AA36M2N9</accession>
<evidence type="ECO:0000313" key="11">
    <source>
        <dbReference type="Proteomes" id="UP001176961"/>
    </source>
</evidence>